<accession>A0A3R7DHH9</accession>
<protein>
    <submittedName>
        <fullName evidence="1">Uncharacterized protein</fullName>
    </submittedName>
</protein>
<evidence type="ECO:0000313" key="1">
    <source>
        <dbReference type="EMBL" id="KAG5451298.1"/>
    </source>
</evidence>
<evidence type="ECO:0000313" key="2">
    <source>
        <dbReference type="Proteomes" id="UP000286415"/>
    </source>
</evidence>
<keyword evidence="2" id="KW-1185">Reference proteome</keyword>
<reference evidence="1 2" key="2">
    <citation type="journal article" date="2021" name="Genomics">
        <title>High-quality reference genome for Clonorchis sinensis.</title>
        <authorList>
            <person name="Young N.D."/>
            <person name="Stroehlein A.J."/>
            <person name="Kinkar L."/>
            <person name="Wang T."/>
            <person name="Sohn W.M."/>
            <person name="Chang B.C.H."/>
            <person name="Kaur P."/>
            <person name="Weisz D."/>
            <person name="Dudchenko O."/>
            <person name="Aiden E.L."/>
            <person name="Korhonen P.K."/>
            <person name="Gasser R.B."/>
        </authorList>
    </citation>
    <scope>NUCLEOTIDE SEQUENCE [LARGE SCALE GENOMIC DNA]</scope>
    <source>
        <strain evidence="1">Cs-k2</strain>
    </source>
</reference>
<dbReference type="InParanoid" id="A0A3R7DHH9"/>
<dbReference type="EMBL" id="NIRI02000042">
    <property type="protein sequence ID" value="KAG5451298.1"/>
    <property type="molecule type" value="Genomic_DNA"/>
</dbReference>
<dbReference type="AlphaFoldDB" id="A0A3R7DHH9"/>
<sequence length="169" mass="19049">MFYSINERFSCVPGESPVKLNWFANERISLTPLTQSLRFAEALVTNSLEPELREHAELFLLTVHPGALKTVVPNVYFTNISIDSEVSIFNTDVSPPQNRCSSEGLNVKKRINMDGGRTYSIPATIIQRMKVTLVLSWKMSHIDSTQAFFRLFHILLPDRGLAISLLAPL</sequence>
<reference evidence="1 2" key="1">
    <citation type="journal article" date="2018" name="Biotechnol. Adv.">
        <title>Improved genomic resources and new bioinformatic workflow for the carcinogenic parasite Clonorchis sinensis: Biotechnological implications.</title>
        <authorList>
            <person name="Wang D."/>
            <person name="Korhonen P.K."/>
            <person name="Gasser R.B."/>
            <person name="Young N.D."/>
        </authorList>
    </citation>
    <scope>NUCLEOTIDE SEQUENCE [LARGE SCALE GENOMIC DNA]</scope>
    <source>
        <strain evidence="1">Cs-k2</strain>
    </source>
</reference>
<gene>
    <name evidence="1" type="ORF">CSKR_106584</name>
</gene>
<dbReference type="Proteomes" id="UP000286415">
    <property type="component" value="Unassembled WGS sequence"/>
</dbReference>
<organism evidence="1 2">
    <name type="scientific">Clonorchis sinensis</name>
    <name type="common">Chinese liver fluke</name>
    <dbReference type="NCBI Taxonomy" id="79923"/>
    <lineage>
        <taxon>Eukaryota</taxon>
        <taxon>Metazoa</taxon>
        <taxon>Spiralia</taxon>
        <taxon>Lophotrochozoa</taxon>
        <taxon>Platyhelminthes</taxon>
        <taxon>Trematoda</taxon>
        <taxon>Digenea</taxon>
        <taxon>Opisthorchiida</taxon>
        <taxon>Opisthorchiata</taxon>
        <taxon>Opisthorchiidae</taxon>
        <taxon>Clonorchis</taxon>
    </lineage>
</organism>
<name>A0A3R7DHH9_CLOSI</name>
<proteinExistence type="predicted"/>
<comment type="caution">
    <text evidence="1">The sequence shown here is derived from an EMBL/GenBank/DDBJ whole genome shotgun (WGS) entry which is preliminary data.</text>
</comment>